<dbReference type="CDD" id="cd00112">
    <property type="entry name" value="LDLa"/>
    <property type="match status" value="3"/>
</dbReference>
<evidence type="ECO:0000256" key="6">
    <source>
        <dbReference type="ARBA" id="ARBA00023157"/>
    </source>
</evidence>
<organism evidence="9">
    <name type="scientific">Mesocestoides corti</name>
    <name type="common">Flatworm</name>
    <dbReference type="NCBI Taxonomy" id="53468"/>
    <lineage>
        <taxon>Eukaryota</taxon>
        <taxon>Metazoa</taxon>
        <taxon>Spiralia</taxon>
        <taxon>Lophotrochozoa</taxon>
        <taxon>Platyhelminthes</taxon>
        <taxon>Cestoda</taxon>
        <taxon>Eucestoda</taxon>
        <taxon>Cyclophyllidea</taxon>
        <taxon>Mesocestoididae</taxon>
        <taxon>Mesocestoides</taxon>
    </lineage>
</organism>
<feature type="compositionally biased region" description="Basic and acidic residues" evidence="8">
    <location>
        <begin position="474"/>
        <end position="491"/>
    </location>
</feature>
<dbReference type="GO" id="GO:0016192">
    <property type="term" value="P:vesicle-mediated transport"/>
    <property type="evidence" value="ECO:0007669"/>
    <property type="project" value="UniProtKB-ARBA"/>
</dbReference>
<evidence type="ECO:0000256" key="3">
    <source>
        <dbReference type="ARBA" id="ARBA00022737"/>
    </source>
</evidence>
<feature type="region of interest" description="Disordered" evidence="8">
    <location>
        <begin position="473"/>
        <end position="547"/>
    </location>
</feature>
<keyword evidence="4" id="KW-1133">Transmembrane helix</keyword>
<keyword evidence="2" id="KW-0812">Transmembrane</keyword>
<name>A0A5K3FET4_MESCO</name>
<proteinExistence type="predicted"/>
<accession>A0A5K3FET4</accession>
<dbReference type="SMART" id="SM00192">
    <property type="entry name" value="LDLa"/>
    <property type="match status" value="4"/>
</dbReference>
<dbReference type="SUPFAM" id="SSF50494">
    <property type="entry name" value="Trypsin-like serine proteases"/>
    <property type="match status" value="1"/>
</dbReference>
<evidence type="ECO:0000256" key="2">
    <source>
        <dbReference type="ARBA" id="ARBA00022692"/>
    </source>
</evidence>
<sequence length="1218" mass="135908">MDLPMFEIISPTSALGLMFKMCHLIMKLLFSALFYASTLTPVKIPWHQGTRTIVYNSTLHGAWSSIFPEWTLNPRNNRPLLYKIFIHKIVLPGDVTSCKGDARLVISDVNNVSVTYCGSINNIELRILALQLSVKILTSSAFKEEIIVNISYDIIDPSSQSVSPVCGRQNGTDQRFWACDPKFRASTFSETVCVPSAEICDGIEQCPNGEDENLATCAILNGTNKVSTWTMNNTCFSCEEGTSNCLPFAKFCDGVPDCLSGFDEDRCGNTNNKTCPNETFLCQQDAKCLPQNKVCDGIQDCIDFHDESQFSCEWKKSHSDWIVTVLPILEEMLGSCPFSNQFRCIKENVCLSFGVLCNGFVDCSDGYDESALACSVAEVIARGRVGWLSSVRDPEFVEFGSGDHSPQQIDDVHHIGFEERNSKTSTEIIAQKQSTPLENYKRELLGSDRIANVSKPSKNNAEVNLTHDGVNVQEKTDLLKRHGNSSKDKSMDGTFFETPESTTITTKTSEWKSTLWPNEDQNTQPISDSDSPEKDADDGTLSSRTPEAVVTDFSGIDEWASRLNNSFLQLADCQNTTFPENLTKVTTSQESVSMNETTMTTLDIQNETDGSSTISERNQLKNVILTEDMDQKHFIDDQVFNHNHSDIKAFKEVKQFEATVSSNISSDSNRFNVSKNQGRSSKTREQNTSEATAKTDEATYFDGFRNISTEATPTYLTNPPINSNGSKSNTRPPKDTAAFLYSSMTTPSEYTSLNIKDLNGNLTTGISDSHIFPYGQGSLRDDYSSDGLNGAFLDTKNVLSLKKAKMKSILSHFPELNSETVFPPLWVARVVSGQFFLCYGVLLEEGIASRWVLIPVYCGRYLDHTAIRVQFGANIDDYKVLSRIEQDIVPPNTSSAFSLLLLKSSEEIKHFIPHGYPLTSVNSDFKATCKLLAPRHGYTYSFNLQDVELLDTAICSRKYEAPIKENHLCISQRFCLQNALGGILTCTNSTLGFHSEGADCFQGQIGWPVLISVVTDDVREWILQITGKDHGGCGYANNGLFPWFTYFNVSTHKTEFCLGTYVQNDTFPLITSARCLRQCLRINLKQNGCSLEKVWEDQDDADLCAAKNITIRVSNAVSPWRRCLVAHLESSNHKKVLFDRVNLSSFTECRHERFYHPLLADQSLCISAVEGELNCAAWGEVGLVQCQRATDSLWEFIGLTQACPRNSTQKWILRLLEL</sequence>
<feature type="region of interest" description="Disordered" evidence="8">
    <location>
        <begin position="662"/>
        <end position="697"/>
    </location>
</feature>
<comment type="subcellular location">
    <subcellularLocation>
        <location evidence="1">Membrane</location>
        <topology evidence="1">Single-pass membrane protein</topology>
    </subcellularLocation>
</comment>
<feature type="compositionally biased region" description="Polar residues" evidence="8">
    <location>
        <begin position="515"/>
        <end position="529"/>
    </location>
</feature>
<evidence type="ECO:0000256" key="5">
    <source>
        <dbReference type="ARBA" id="ARBA00023136"/>
    </source>
</evidence>
<dbReference type="GO" id="GO:0005886">
    <property type="term" value="C:plasma membrane"/>
    <property type="evidence" value="ECO:0007669"/>
    <property type="project" value="TreeGrafter"/>
</dbReference>
<comment type="caution">
    <text evidence="7">Lacks conserved residue(s) required for the propagation of feature annotation.</text>
</comment>
<feature type="disulfide bond" evidence="7">
    <location>
        <begin position="252"/>
        <end position="267"/>
    </location>
</feature>
<dbReference type="PRINTS" id="PR00261">
    <property type="entry name" value="LDLRECEPTOR"/>
</dbReference>
<dbReference type="PANTHER" id="PTHR24270">
    <property type="entry name" value="LOW-DENSITY LIPOPROTEIN RECEPTOR-RELATED"/>
    <property type="match status" value="1"/>
</dbReference>
<protein>
    <submittedName>
        <fullName evidence="9">MAM domain-containing protein</fullName>
    </submittedName>
</protein>
<keyword evidence="5" id="KW-0472">Membrane</keyword>
<reference evidence="9" key="1">
    <citation type="submission" date="2019-11" db="UniProtKB">
        <authorList>
            <consortium name="WormBaseParasite"/>
        </authorList>
    </citation>
    <scope>IDENTIFICATION</scope>
</reference>
<feature type="compositionally biased region" description="Basic and acidic residues" evidence="8">
    <location>
        <begin position="682"/>
        <end position="697"/>
    </location>
</feature>
<keyword evidence="6 7" id="KW-1015">Disulfide bond</keyword>
<feature type="region of interest" description="Disordered" evidence="8">
    <location>
        <begin position="711"/>
        <end position="735"/>
    </location>
</feature>
<dbReference type="Gene3D" id="4.10.400.10">
    <property type="entry name" value="Low-density Lipoprotein Receptor"/>
    <property type="match status" value="3"/>
</dbReference>
<evidence type="ECO:0000313" key="9">
    <source>
        <dbReference type="WBParaSite" id="MCU_007775-RA"/>
    </source>
</evidence>
<dbReference type="InterPro" id="IPR002172">
    <property type="entry name" value="LDrepeatLR_classA_rpt"/>
</dbReference>
<dbReference type="WBParaSite" id="MCU_007775-RA">
    <property type="protein sequence ID" value="MCU_007775-RA"/>
    <property type="gene ID" value="MCU_007775"/>
</dbReference>
<feature type="compositionally biased region" description="Polar residues" evidence="8">
    <location>
        <begin position="711"/>
        <end position="731"/>
    </location>
</feature>
<dbReference type="InterPro" id="IPR036055">
    <property type="entry name" value="LDL_receptor-like_sf"/>
</dbReference>
<dbReference type="SUPFAM" id="SSF57424">
    <property type="entry name" value="LDL receptor-like module"/>
    <property type="match status" value="3"/>
</dbReference>
<evidence type="ECO:0000256" key="4">
    <source>
        <dbReference type="ARBA" id="ARBA00022989"/>
    </source>
</evidence>
<evidence type="ECO:0000256" key="7">
    <source>
        <dbReference type="PROSITE-ProRule" id="PRU00124"/>
    </source>
</evidence>
<dbReference type="InterPro" id="IPR050685">
    <property type="entry name" value="LDLR"/>
</dbReference>
<feature type="compositionally biased region" description="Low complexity" evidence="8">
    <location>
        <begin position="494"/>
        <end position="514"/>
    </location>
</feature>
<evidence type="ECO:0000256" key="8">
    <source>
        <dbReference type="SAM" id="MobiDB-lite"/>
    </source>
</evidence>
<feature type="compositionally biased region" description="Polar residues" evidence="8">
    <location>
        <begin position="662"/>
        <end position="681"/>
    </location>
</feature>
<dbReference type="PROSITE" id="PS50068">
    <property type="entry name" value="LDLRA_2"/>
    <property type="match status" value="4"/>
</dbReference>
<dbReference type="InterPro" id="IPR009003">
    <property type="entry name" value="Peptidase_S1_PA"/>
</dbReference>
<evidence type="ECO:0000256" key="1">
    <source>
        <dbReference type="ARBA" id="ARBA00004167"/>
    </source>
</evidence>
<dbReference type="AlphaFoldDB" id="A0A5K3FET4"/>
<keyword evidence="3" id="KW-0677">Repeat</keyword>